<dbReference type="InterPro" id="IPR002125">
    <property type="entry name" value="CMP_dCMP_dom"/>
</dbReference>
<feature type="binding site" evidence="15">
    <location>
        <position position="221"/>
    </location>
    <ligand>
        <name>NADP(+)</name>
        <dbReference type="ChEBI" id="CHEBI:58349"/>
    </ligand>
</feature>
<keyword evidence="10 13" id="KW-0521">NADP</keyword>
<keyword evidence="8 13" id="KW-0378">Hydrolase</keyword>
<reference evidence="19" key="1">
    <citation type="submission" date="2019-02" db="EMBL/GenBank/DDBJ databases">
        <authorList>
            <person name="Gruber-Vodicka R. H."/>
            <person name="Seah K. B. B."/>
        </authorList>
    </citation>
    <scope>NUCLEOTIDE SEQUENCE</scope>
    <source>
        <strain evidence="19">BECK_BY1</strain>
        <strain evidence="20">BECK_BY2</strain>
        <strain evidence="18">BECK_BY3</strain>
    </source>
</reference>
<feature type="binding site" evidence="16">
    <location>
        <position position="64"/>
    </location>
    <ligand>
        <name>Zn(2+)</name>
        <dbReference type="ChEBI" id="CHEBI:29105"/>
        <note>catalytic</note>
    </ligand>
</feature>
<proteinExistence type="inferred from homology"/>
<dbReference type="GO" id="GO:0009231">
    <property type="term" value="P:riboflavin biosynthetic process"/>
    <property type="evidence" value="ECO:0007669"/>
    <property type="project" value="UniProtKB-UniPathway"/>
</dbReference>
<dbReference type="Gene3D" id="3.40.140.10">
    <property type="entry name" value="Cytidine Deaminase, domain 2"/>
    <property type="match status" value="1"/>
</dbReference>
<dbReference type="InterPro" id="IPR024072">
    <property type="entry name" value="DHFR-like_dom_sf"/>
</dbReference>
<dbReference type="EC" id="3.5.4.26" evidence="13"/>
<comment type="similarity">
    <text evidence="4 13">In the N-terminal section; belongs to the cytidine and deoxycytidylate deaminase family.</text>
</comment>
<dbReference type="PANTHER" id="PTHR38011">
    <property type="entry name" value="DIHYDROFOLATE REDUCTASE FAMILY PROTEIN (AFU_ORTHOLOGUE AFUA_8G06820)"/>
    <property type="match status" value="1"/>
</dbReference>
<feature type="binding site" evidence="16">
    <location>
        <position position="89"/>
    </location>
    <ligand>
        <name>Zn(2+)</name>
        <dbReference type="ChEBI" id="CHEBI:29105"/>
        <note>catalytic</note>
    </ligand>
</feature>
<evidence type="ECO:0000256" key="10">
    <source>
        <dbReference type="ARBA" id="ARBA00022857"/>
    </source>
</evidence>
<feature type="binding site" evidence="15">
    <location>
        <begin position="318"/>
        <end position="324"/>
    </location>
    <ligand>
        <name>NADP(+)</name>
        <dbReference type="ChEBI" id="CHEBI:58349"/>
    </ligand>
</feature>
<comment type="pathway">
    <text evidence="2 13">Cofactor biosynthesis; riboflavin biosynthesis; 5-amino-6-(D-ribitylamino)uracil from GTP: step 2/4.</text>
</comment>
<evidence type="ECO:0000256" key="16">
    <source>
        <dbReference type="PIRSR" id="PIRSR006769-3"/>
    </source>
</evidence>
<keyword evidence="12" id="KW-0511">Multifunctional enzyme</keyword>
<dbReference type="GO" id="GO:0008703">
    <property type="term" value="F:5-amino-6-(5-phosphoribosylamino)uracil reductase activity"/>
    <property type="evidence" value="ECO:0007669"/>
    <property type="project" value="UniProtKB-EC"/>
</dbReference>
<dbReference type="EMBL" id="CAADFV010000294">
    <property type="protein sequence ID" value="VFK71763.1"/>
    <property type="molecule type" value="Genomic_DNA"/>
</dbReference>
<evidence type="ECO:0000313" key="20">
    <source>
        <dbReference type="EMBL" id="VFK71763.1"/>
    </source>
</evidence>
<keyword evidence="11 13" id="KW-0560">Oxidoreductase</keyword>
<feature type="binding site" evidence="15">
    <location>
        <position position="214"/>
    </location>
    <ligand>
        <name>NADP(+)</name>
        <dbReference type="ChEBI" id="CHEBI:58349"/>
    </ligand>
</feature>
<feature type="binding site" evidence="15">
    <location>
        <position position="316"/>
    </location>
    <ligand>
        <name>substrate</name>
    </ligand>
</feature>
<feature type="binding site" evidence="15">
    <location>
        <position position="184"/>
    </location>
    <ligand>
        <name>NADP(+)</name>
        <dbReference type="ChEBI" id="CHEBI:58349"/>
    </ligand>
</feature>
<evidence type="ECO:0000256" key="7">
    <source>
        <dbReference type="ARBA" id="ARBA00022723"/>
    </source>
</evidence>
<dbReference type="InterPro" id="IPR050765">
    <property type="entry name" value="Riboflavin_Biosynth_HTPR"/>
</dbReference>
<dbReference type="FunFam" id="3.40.140.10:FF:000025">
    <property type="entry name" value="Riboflavin biosynthesis protein RibD"/>
    <property type="match status" value="1"/>
</dbReference>
<dbReference type="InterPro" id="IPR016192">
    <property type="entry name" value="APOBEC/CMP_deaminase_Zn-bd"/>
</dbReference>
<feature type="binding site" evidence="15">
    <location>
        <position position="210"/>
    </location>
    <ligand>
        <name>NADP(+)</name>
        <dbReference type="ChEBI" id="CHEBI:58349"/>
    </ligand>
</feature>
<evidence type="ECO:0000313" key="19">
    <source>
        <dbReference type="EMBL" id="VFK65064.1"/>
    </source>
</evidence>
<dbReference type="PROSITE" id="PS51747">
    <property type="entry name" value="CYT_DCMP_DEAMINASES_2"/>
    <property type="match status" value="1"/>
</dbReference>
<dbReference type="InterPro" id="IPR002734">
    <property type="entry name" value="RibDG_C"/>
</dbReference>
<organism evidence="19">
    <name type="scientific">Candidatus Kentrum sp. TUN</name>
    <dbReference type="NCBI Taxonomy" id="2126343"/>
    <lineage>
        <taxon>Bacteria</taxon>
        <taxon>Pseudomonadati</taxon>
        <taxon>Pseudomonadota</taxon>
        <taxon>Gammaproteobacteria</taxon>
        <taxon>Candidatus Kentrum</taxon>
    </lineage>
</organism>
<dbReference type="EMBL" id="CAADFY010000290">
    <property type="protein sequence ID" value="VFK62145.1"/>
    <property type="molecule type" value="Genomic_DNA"/>
</dbReference>
<name>A0A451AGF3_9GAMM</name>
<evidence type="ECO:0000256" key="1">
    <source>
        <dbReference type="ARBA" id="ARBA00002151"/>
    </source>
</evidence>
<gene>
    <name evidence="19" type="ORF">BECKTUN1418D_GA0071000_13111</name>
    <name evidence="20" type="ORF">BECKTUN1418E_GA0071001_12942</name>
    <name evidence="18" type="ORF">BECKTUN1418F_GA0071002_12902</name>
</gene>
<comment type="catalytic activity">
    <reaction evidence="13">
        <text>2,5-diamino-6-hydroxy-4-(5-phosphoribosylamino)-pyrimidine + H2O + H(+) = 5-amino-6-(5-phospho-D-ribosylamino)uracil + NH4(+)</text>
        <dbReference type="Rhea" id="RHEA:21868"/>
        <dbReference type="ChEBI" id="CHEBI:15377"/>
        <dbReference type="ChEBI" id="CHEBI:15378"/>
        <dbReference type="ChEBI" id="CHEBI:28938"/>
        <dbReference type="ChEBI" id="CHEBI:58453"/>
        <dbReference type="ChEBI" id="CHEBI:58614"/>
        <dbReference type="EC" id="3.5.4.26"/>
    </reaction>
</comment>
<dbReference type="PROSITE" id="PS00903">
    <property type="entry name" value="CYT_DCMP_DEAMINASES_1"/>
    <property type="match status" value="1"/>
</dbReference>
<comment type="cofactor">
    <cofactor evidence="13 16">
        <name>Zn(2+)</name>
        <dbReference type="ChEBI" id="CHEBI:29105"/>
    </cofactor>
    <text evidence="13 16">Binds 1 zinc ion.</text>
</comment>
<dbReference type="PANTHER" id="PTHR38011:SF7">
    <property type="entry name" value="2,5-DIAMINO-6-RIBOSYLAMINO-4(3H)-PYRIMIDINONE 5'-PHOSPHATE REDUCTASE"/>
    <property type="match status" value="1"/>
</dbReference>
<dbReference type="EMBL" id="CAADFX010000311">
    <property type="protein sequence ID" value="VFK65064.1"/>
    <property type="molecule type" value="Genomic_DNA"/>
</dbReference>
<evidence type="ECO:0000256" key="11">
    <source>
        <dbReference type="ARBA" id="ARBA00023002"/>
    </source>
</evidence>
<evidence type="ECO:0000259" key="17">
    <source>
        <dbReference type="PROSITE" id="PS51747"/>
    </source>
</evidence>
<dbReference type="InterPro" id="IPR011549">
    <property type="entry name" value="RibD_C"/>
</dbReference>
<dbReference type="AlphaFoldDB" id="A0A451AGF3"/>
<keyword evidence="9 13" id="KW-0862">Zinc</keyword>
<dbReference type="GO" id="GO:0008270">
    <property type="term" value="F:zinc ion binding"/>
    <property type="evidence" value="ECO:0007669"/>
    <property type="project" value="InterPro"/>
</dbReference>
<dbReference type="GO" id="GO:0008835">
    <property type="term" value="F:diaminohydroxyphosphoribosylaminopyrimidine deaminase activity"/>
    <property type="evidence" value="ECO:0007669"/>
    <property type="project" value="UniProtKB-EC"/>
</dbReference>
<comment type="pathway">
    <text evidence="3 13">Cofactor biosynthesis; riboflavin biosynthesis; 5-amino-6-(D-ribitylamino)uracil from GTP: step 3/4.</text>
</comment>
<evidence type="ECO:0000256" key="6">
    <source>
        <dbReference type="ARBA" id="ARBA00022619"/>
    </source>
</evidence>
<evidence type="ECO:0000256" key="5">
    <source>
        <dbReference type="ARBA" id="ARBA00007417"/>
    </source>
</evidence>
<feature type="active site" description="Proton donor" evidence="14">
    <location>
        <position position="66"/>
    </location>
</feature>
<dbReference type="Pfam" id="PF01872">
    <property type="entry name" value="RibD_C"/>
    <property type="match status" value="1"/>
</dbReference>
<feature type="binding site" evidence="15">
    <location>
        <position position="218"/>
    </location>
    <ligand>
        <name>substrate</name>
    </ligand>
</feature>
<dbReference type="UniPathway" id="UPA00275">
    <property type="reaction ID" value="UER00401"/>
</dbReference>
<dbReference type="SUPFAM" id="SSF53927">
    <property type="entry name" value="Cytidine deaminase-like"/>
    <property type="match status" value="1"/>
</dbReference>
<feature type="binding site" evidence="16">
    <location>
        <position position="98"/>
    </location>
    <ligand>
        <name>Zn(2+)</name>
        <dbReference type="ChEBI" id="CHEBI:29105"/>
        <note>catalytic</note>
    </ligand>
</feature>
<evidence type="ECO:0000256" key="9">
    <source>
        <dbReference type="ARBA" id="ARBA00022833"/>
    </source>
</evidence>
<keyword evidence="6 13" id="KW-0686">Riboflavin biosynthesis</keyword>
<evidence type="ECO:0000256" key="14">
    <source>
        <dbReference type="PIRSR" id="PIRSR006769-1"/>
    </source>
</evidence>
<dbReference type="InterPro" id="IPR016193">
    <property type="entry name" value="Cytidine_deaminase-like"/>
</dbReference>
<dbReference type="InterPro" id="IPR004794">
    <property type="entry name" value="Eubact_RibD"/>
</dbReference>
<evidence type="ECO:0000256" key="12">
    <source>
        <dbReference type="ARBA" id="ARBA00023268"/>
    </source>
</evidence>
<evidence type="ECO:0000256" key="13">
    <source>
        <dbReference type="PIRNR" id="PIRNR006769"/>
    </source>
</evidence>
<keyword evidence="7 13" id="KW-0479">Metal-binding</keyword>
<feature type="binding site" evidence="15">
    <location>
        <position position="198"/>
    </location>
    <ligand>
        <name>substrate</name>
    </ligand>
</feature>
<dbReference type="NCBIfam" id="TIGR00326">
    <property type="entry name" value="eubact_ribD"/>
    <property type="match status" value="1"/>
</dbReference>
<protein>
    <recommendedName>
        <fullName evidence="13">Riboflavin biosynthesis protein RibD</fullName>
    </recommendedName>
    <domain>
        <recommendedName>
            <fullName evidence="13">Diaminohydroxyphosphoribosylaminopyrimidine deaminase</fullName>
            <shortName evidence="13">DRAP deaminase</shortName>
            <ecNumber evidence="13">3.5.4.26</ecNumber>
        </recommendedName>
        <alternativeName>
            <fullName evidence="13">Riboflavin-specific deaminase</fullName>
        </alternativeName>
    </domain>
    <domain>
        <recommendedName>
            <fullName evidence="13">5-amino-6-(5-phosphoribosylamino)uracil reductase</fullName>
            <ecNumber evidence="13">1.1.1.193</ecNumber>
        </recommendedName>
        <alternativeName>
            <fullName evidence="13">HTP reductase</fullName>
        </alternativeName>
    </domain>
</protein>
<sequence length="385" mass="41669">MDRREELPGDWAPSTGDRQFMTRALQLARRGLTSTDPNPRVGCVLVREGRIVGEGWHEYAGGPHAERNALSRAGELAKSATAYVTLEPCCHTGRTGPCTEALVEAGVGRVVCAMTDPNPLVAGQGFAALSRAGIVVQTGLFSAEAASLNPGFLMRMQQKRPFVRCKLAMSLDGRTAMSSGESQWITGPAARRDVQRLRARSSVILTGVGTVLSDNPSLTVRPEELGVATGDRPIRQPLRVVLDPRLETPPQATILESSVAPTTLMASSGWYSEDRARWIRKTGAKVVPLPGGQDSLDLAAVMDYLAMEEANEVLLESGARLAGAMLHANLIDELIIYLAPTIMGSSARSLFDLDIRRMARRYHLEIMDIRAVGGDWRITAGCVRR</sequence>
<dbReference type="PIRSF" id="PIRSF006769">
    <property type="entry name" value="RibD"/>
    <property type="match status" value="1"/>
</dbReference>
<dbReference type="SUPFAM" id="SSF53597">
    <property type="entry name" value="Dihydrofolate reductase-like"/>
    <property type="match status" value="1"/>
</dbReference>
<comment type="catalytic activity">
    <reaction evidence="13">
        <text>5-amino-6-(5-phospho-D-ribitylamino)uracil + NADP(+) = 5-amino-6-(5-phospho-D-ribosylamino)uracil + NADPH + H(+)</text>
        <dbReference type="Rhea" id="RHEA:17845"/>
        <dbReference type="ChEBI" id="CHEBI:15378"/>
        <dbReference type="ChEBI" id="CHEBI:57783"/>
        <dbReference type="ChEBI" id="CHEBI:58349"/>
        <dbReference type="ChEBI" id="CHEBI:58421"/>
        <dbReference type="ChEBI" id="CHEBI:58453"/>
        <dbReference type="EC" id="1.1.1.193"/>
    </reaction>
</comment>
<dbReference type="Pfam" id="PF00383">
    <property type="entry name" value="dCMP_cyt_deam_1"/>
    <property type="match status" value="1"/>
</dbReference>
<dbReference type="CDD" id="cd01284">
    <property type="entry name" value="Riboflavin_deaminase-reductase"/>
    <property type="match status" value="1"/>
</dbReference>
<dbReference type="EC" id="1.1.1.193" evidence="13"/>
<evidence type="ECO:0000256" key="15">
    <source>
        <dbReference type="PIRSR" id="PIRSR006769-2"/>
    </source>
</evidence>
<comment type="similarity">
    <text evidence="5 13">In the C-terminal section; belongs to the HTP reductase family.</text>
</comment>
<evidence type="ECO:0000256" key="8">
    <source>
        <dbReference type="ARBA" id="ARBA00022801"/>
    </source>
</evidence>
<feature type="binding site" evidence="15">
    <location>
        <position position="182"/>
    </location>
    <ligand>
        <name>substrate</name>
    </ligand>
</feature>
<accession>A0A451AGF3</accession>
<comment type="function">
    <text evidence="1 13">Converts 2,5-diamino-6-(ribosylamino)-4(3h)-pyrimidinone 5'-phosphate into 5-amino-6-(ribosylamino)-2,4(1h,3h)-pyrimidinedione 5'-phosphate.</text>
</comment>
<evidence type="ECO:0000256" key="2">
    <source>
        <dbReference type="ARBA" id="ARBA00004882"/>
    </source>
</evidence>
<evidence type="ECO:0000313" key="18">
    <source>
        <dbReference type="EMBL" id="VFK62145.1"/>
    </source>
</evidence>
<dbReference type="GO" id="GO:0050661">
    <property type="term" value="F:NADP binding"/>
    <property type="evidence" value="ECO:0007669"/>
    <property type="project" value="InterPro"/>
</dbReference>
<feature type="domain" description="CMP/dCMP-type deaminase" evidence="17">
    <location>
        <begin position="15"/>
        <end position="137"/>
    </location>
</feature>
<evidence type="ECO:0000256" key="4">
    <source>
        <dbReference type="ARBA" id="ARBA00005259"/>
    </source>
</evidence>
<dbReference type="Gene3D" id="3.40.430.10">
    <property type="entry name" value="Dihydrofolate Reductase, subunit A"/>
    <property type="match status" value="1"/>
</dbReference>
<feature type="binding site" evidence="15">
    <location>
        <position position="168"/>
    </location>
    <ligand>
        <name>NADP(+)</name>
        <dbReference type="ChEBI" id="CHEBI:58349"/>
    </ligand>
</feature>
<evidence type="ECO:0000256" key="3">
    <source>
        <dbReference type="ARBA" id="ARBA00004910"/>
    </source>
</evidence>
<dbReference type="NCBIfam" id="TIGR00227">
    <property type="entry name" value="ribD_Cterm"/>
    <property type="match status" value="1"/>
</dbReference>